<dbReference type="FunFam" id="3.10.129.10:FF:000004">
    <property type="entry name" value="Tol-pal system-associated acyl-CoA thioesterase"/>
    <property type="match status" value="1"/>
</dbReference>
<proteinExistence type="inferred from homology"/>
<dbReference type="RefSeq" id="WP_121212408.1">
    <property type="nucleotide sequence ID" value="NZ_RBIM01000008.1"/>
</dbReference>
<dbReference type="PIRSF" id="PIRSF003230">
    <property type="entry name" value="YbgC"/>
    <property type="match status" value="1"/>
</dbReference>
<evidence type="ECO:0000313" key="3">
    <source>
        <dbReference type="EMBL" id="RKQ94179.1"/>
    </source>
</evidence>
<dbReference type="InterPro" id="IPR029069">
    <property type="entry name" value="HotDog_dom_sf"/>
</dbReference>
<reference evidence="3 4" key="1">
    <citation type="submission" date="2018-10" db="EMBL/GenBank/DDBJ databases">
        <title>Genomic Encyclopedia of Type Strains, Phase IV (KMG-IV): sequencing the most valuable type-strain genomes for metagenomic binning, comparative biology and taxonomic classification.</title>
        <authorList>
            <person name="Goeker M."/>
        </authorList>
    </citation>
    <scope>NUCLEOTIDE SEQUENCE [LARGE SCALE GENOMIC DNA]</scope>
    <source>
        <strain evidence="3 4">DSM 4734</strain>
    </source>
</reference>
<dbReference type="SUPFAM" id="SSF54637">
    <property type="entry name" value="Thioesterase/thiol ester dehydrase-isomerase"/>
    <property type="match status" value="1"/>
</dbReference>
<keyword evidence="2 3" id="KW-0378">Hydrolase</keyword>
<name>A0A495D066_9PROT</name>
<dbReference type="PROSITE" id="PS01328">
    <property type="entry name" value="4HBCOA_THIOESTERASE"/>
    <property type="match status" value="1"/>
</dbReference>
<dbReference type="PANTHER" id="PTHR31793:SF37">
    <property type="entry name" value="ACYL-COA THIOESTER HYDROLASE YBGC"/>
    <property type="match status" value="1"/>
</dbReference>
<accession>A0A495D066</accession>
<dbReference type="Proteomes" id="UP000273675">
    <property type="component" value="Unassembled WGS sequence"/>
</dbReference>
<evidence type="ECO:0000256" key="1">
    <source>
        <dbReference type="ARBA" id="ARBA00005953"/>
    </source>
</evidence>
<evidence type="ECO:0000313" key="4">
    <source>
        <dbReference type="Proteomes" id="UP000273675"/>
    </source>
</evidence>
<dbReference type="GO" id="GO:0047617">
    <property type="term" value="F:fatty acyl-CoA hydrolase activity"/>
    <property type="evidence" value="ECO:0007669"/>
    <property type="project" value="TreeGrafter"/>
</dbReference>
<dbReference type="Pfam" id="PF13279">
    <property type="entry name" value="4HBT_2"/>
    <property type="match status" value="1"/>
</dbReference>
<organism evidence="3 4">
    <name type="scientific">Maricaulis maris</name>
    <dbReference type="NCBI Taxonomy" id="74318"/>
    <lineage>
        <taxon>Bacteria</taxon>
        <taxon>Pseudomonadati</taxon>
        <taxon>Pseudomonadota</taxon>
        <taxon>Alphaproteobacteria</taxon>
        <taxon>Maricaulales</taxon>
        <taxon>Maricaulaceae</taxon>
        <taxon>Maricaulis</taxon>
    </lineage>
</organism>
<comment type="similarity">
    <text evidence="1">Belongs to the 4-hydroxybenzoyl-CoA thioesterase family.</text>
</comment>
<dbReference type="NCBIfam" id="TIGR00051">
    <property type="entry name" value="YbgC/FadM family acyl-CoA thioesterase"/>
    <property type="match status" value="1"/>
</dbReference>
<dbReference type="PANTHER" id="PTHR31793">
    <property type="entry name" value="4-HYDROXYBENZOYL-COA THIOESTERASE FAMILY MEMBER"/>
    <property type="match status" value="1"/>
</dbReference>
<dbReference type="InterPro" id="IPR008272">
    <property type="entry name" value="HB-CoA_thioesterase_AS"/>
</dbReference>
<dbReference type="InterPro" id="IPR014166">
    <property type="entry name" value="Tol-Pal_acyl-CoA_thioesterase"/>
</dbReference>
<dbReference type="CDD" id="cd00586">
    <property type="entry name" value="4HBT"/>
    <property type="match status" value="1"/>
</dbReference>
<sequence length="155" mass="17529">MTNAPLMPAAGAFGDDHVHRLPVRVYYEDTDFSGVVYHACYLHFFERGRTESLRACGIHHSELAAMEPSLAFAVRRMGIEFVRAARVDDVLIVETAFRPQQGARLMMEQRLTREGEVVAIATVQAVCIDGAGRAKRPPQWMRQKWVHYVSEGLQE</sequence>
<gene>
    <name evidence="3" type="ORF">C7435_3152</name>
</gene>
<dbReference type="AlphaFoldDB" id="A0A495D066"/>
<protein>
    <submittedName>
        <fullName evidence="3">Acyl-CoA thioester hydrolase</fullName>
    </submittedName>
</protein>
<dbReference type="EMBL" id="RBIM01000008">
    <property type="protein sequence ID" value="RKQ94179.1"/>
    <property type="molecule type" value="Genomic_DNA"/>
</dbReference>
<dbReference type="Gene3D" id="3.10.129.10">
    <property type="entry name" value="Hotdog Thioesterase"/>
    <property type="match status" value="1"/>
</dbReference>
<comment type="caution">
    <text evidence="3">The sequence shown here is derived from an EMBL/GenBank/DDBJ whole genome shotgun (WGS) entry which is preliminary data.</text>
</comment>
<dbReference type="OrthoDB" id="9808429at2"/>
<evidence type="ECO:0000256" key="2">
    <source>
        <dbReference type="ARBA" id="ARBA00022801"/>
    </source>
</evidence>
<dbReference type="InterPro" id="IPR050563">
    <property type="entry name" value="4-hydroxybenzoyl-CoA_TE"/>
</dbReference>
<dbReference type="InterPro" id="IPR006684">
    <property type="entry name" value="YbgC/YbaW"/>
</dbReference>
<dbReference type="NCBIfam" id="TIGR02799">
    <property type="entry name" value="thio_ybgC"/>
    <property type="match status" value="1"/>
</dbReference>